<dbReference type="EMBL" id="QGGM01000002">
    <property type="protein sequence ID" value="PWK14644.1"/>
    <property type="molecule type" value="Genomic_DNA"/>
</dbReference>
<name>A0A2V2AAE5_PSYIM</name>
<dbReference type="RefSeq" id="WP_109589826.1">
    <property type="nucleotide sequence ID" value="NZ_CAJGZY010000002.1"/>
</dbReference>
<evidence type="ECO:0000313" key="1">
    <source>
        <dbReference type="EMBL" id="PWK14644.1"/>
    </source>
</evidence>
<dbReference type="Proteomes" id="UP000245655">
    <property type="component" value="Unassembled WGS sequence"/>
</dbReference>
<evidence type="ECO:0008006" key="3">
    <source>
        <dbReference type="Google" id="ProtNLM"/>
    </source>
</evidence>
<reference evidence="1 2" key="1">
    <citation type="submission" date="2018-05" db="EMBL/GenBank/DDBJ databases">
        <title>Genomic Encyclopedia of Type Strains, Phase IV (KMG-IV): sequencing the most valuable type-strain genomes for metagenomic binning, comparative biology and taxonomic classification.</title>
        <authorList>
            <person name="Goeker M."/>
        </authorList>
    </citation>
    <scope>NUCLEOTIDE SEQUENCE [LARGE SCALE GENOMIC DNA]</scope>
    <source>
        <strain evidence="1 2">DSM 7229</strain>
    </source>
</reference>
<evidence type="ECO:0000313" key="2">
    <source>
        <dbReference type="Proteomes" id="UP000245655"/>
    </source>
</evidence>
<proteinExistence type="predicted"/>
<keyword evidence="2" id="KW-1185">Reference proteome</keyword>
<dbReference type="GeneID" id="60254298"/>
<dbReference type="AlphaFoldDB" id="A0A2V2AAE5"/>
<comment type="caution">
    <text evidence="1">The sequence shown here is derived from an EMBL/GenBank/DDBJ whole genome shotgun (WGS) entry which is preliminary data.</text>
</comment>
<sequence length="572" mass="65451">MIRKSPVFFIKDNQVIYYPKGDEVDINVSGRIYKATTHGAGWINSKLIYQPSHLTSFNPSFFLNQQFYSSYRGSLCLFFYDEIESYIYQDPLGGASIFYYFKNGVFACASDMSALINVLSSNGVYPTKSLDFITELLCTGTGGIFQTSYKDIAILDTHTYIKIYNGNVNFRNSGTRSIIFDSQYTIEAARDEIQSNINSTLGCEEVMKTAHITGGYDSRLVFAALESESAKEYNHKDIYYACHGYNELLDKQIAKQICNTFDKTMVNNEGVLRSADRTNLKDTCGMSLDTPPMCRTRHEIIISGGFGETLRSTYSNSILKYKNLEELSLPFIIEKTYGSAIAGSEDNRIVSNDFYNRFQSIVSNKINDLTSSHLDIYSILDYLYLSIRNRYFVGQISTNYSNVNPRLDPLYSPIGSSYALRMDADSRSKNLLGLELMNMFNPKLLSFPLEGREIPQEIKTKHDINILDLDLLATPKLKEFPNYRLISNIVSPKGTPEHIKRANKLNAPLWQVVQMETMQKQLLDLLNQIGKKEISRSFSWKYLHRICTNKLSSRIHLRRLYAVYDALSWYYK</sequence>
<accession>A0A2V2AAE5</accession>
<gene>
    <name evidence="1" type="ORF">C8D84_102119</name>
</gene>
<organism evidence="1 2">
    <name type="scientific">Psychrobacter immobilis</name>
    <dbReference type="NCBI Taxonomy" id="498"/>
    <lineage>
        <taxon>Bacteria</taxon>
        <taxon>Pseudomonadati</taxon>
        <taxon>Pseudomonadota</taxon>
        <taxon>Gammaproteobacteria</taxon>
        <taxon>Moraxellales</taxon>
        <taxon>Moraxellaceae</taxon>
        <taxon>Psychrobacter</taxon>
    </lineage>
</organism>
<protein>
    <recommendedName>
        <fullName evidence="3">Asparagine synthase</fullName>
    </recommendedName>
</protein>